<dbReference type="PANTHER" id="PTHR24072">
    <property type="entry name" value="RHO FAMILY GTPASE"/>
    <property type="match status" value="1"/>
</dbReference>
<dbReference type="SMART" id="SM00174">
    <property type="entry name" value="RHO"/>
    <property type="match status" value="1"/>
</dbReference>
<protein>
    <submittedName>
        <fullName evidence="4 6">Rho GTP binding protein RhoG</fullName>
    </submittedName>
</protein>
<dbReference type="SMART" id="SM00173">
    <property type="entry name" value="RAS"/>
    <property type="match status" value="1"/>
</dbReference>
<organism evidence="4">
    <name type="scientific">Echinococcus granulosus</name>
    <name type="common">Hydatid tapeworm</name>
    <dbReference type="NCBI Taxonomy" id="6210"/>
    <lineage>
        <taxon>Eukaryota</taxon>
        <taxon>Metazoa</taxon>
        <taxon>Spiralia</taxon>
        <taxon>Lophotrochozoa</taxon>
        <taxon>Platyhelminthes</taxon>
        <taxon>Cestoda</taxon>
        <taxon>Eucestoda</taxon>
        <taxon>Cyclophyllidea</taxon>
        <taxon>Taeniidae</taxon>
        <taxon>Echinococcus</taxon>
        <taxon>Echinococcus granulosus group</taxon>
    </lineage>
</organism>
<evidence type="ECO:0000256" key="1">
    <source>
        <dbReference type="ARBA" id="ARBA00010142"/>
    </source>
</evidence>
<evidence type="ECO:0000313" key="5">
    <source>
        <dbReference type="Proteomes" id="UP000492820"/>
    </source>
</evidence>
<dbReference type="SMART" id="SM00176">
    <property type="entry name" value="RAN"/>
    <property type="match status" value="1"/>
</dbReference>
<reference evidence="6" key="3">
    <citation type="submission" date="2020-10" db="UniProtKB">
        <authorList>
            <consortium name="WormBaseParasite"/>
        </authorList>
    </citation>
    <scope>IDENTIFICATION</scope>
</reference>
<evidence type="ECO:0000313" key="4">
    <source>
        <dbReference type="EMBL" id="CDS16079.1"/>
    </source>
</evidence>
<keyword evidence="2" id="KW-0547">Nucleotide-binding</keyword>
<dbReference type="EMBL" id="LK028576">
    <property type="protein sequence ID" value="CDS16079.1"/>
    <property type="molecule type" value="Genomic_DNA"/>
</dbReference>
<dbReference type="InterPro" id="IPR003578">
    <property type="entry name" value="Small_GTPase_Rho"/>
</dbReference>
<dbReference type="SUPFAM" id="SSF52540">
    <property type="entry name" value="P-loop containing nucleoside triphosphate hydrolases"/>
    <property type="match status" value="1"/>
</dbReference>
<evidence type="ECO:0000256" key="3">
    <source>
        <dbReference type="ARBA" id="ARBA00023134"/>
    </source>
</evidence>
<dbReference type="FunFam" id="3.40.50.300:FF:001179">
    <property type="entry name" value="Rho family GTPase"/>
    <property type="match status" value="1"/>
</dbReference>
<dbReference type="SMART" id="SM00175">
    <property type="entry name" value="RAB"/>
    <property type="match status" value="1"/>
</dbReference>
<dbReference type="InterPro" id="IPR001806">
    <property type="entry name" value="Small_GTPase"/>
</dbReference>
<dbReference type="Gene3D" id="3.40.50.300">
    <property type="entry name" value="P-loop containing nucleotide triphosphate hydrolases"/>
    <property type="match status" value="1"/>
</dbReference>
<dbReference type="AlphaFoldDB" id="A0A068WCB2"/>
<accession>A0A068WCB2</accession>
<dbReference type="Pfam" id="PF00071">
    <property type="entry name" value="Ras"/>
    <property type="match status" value="1"/>
</dbReference>
<dbReference type="NCBIfam" id="TIGR00231">
    <property type="entry name" value="small_GTP"/>
    <property type="match status" value="1"/>
</dbReference>
<dbReference type="Proteomes" id="UP000492820">
    <property type="component" value="Unassembled WGS sequence"/>
</dbReference>
<dbReference type="PRINTS" id="PR00449">
    <property type="entry name" value="RASTRNSFRMNG"/>
</dbReference>
<dbReference type="PROSITE" id="PS51420">
    <property type="entry name" value="RHO"/>
    <property type="match status" value="1"/>
</dbReference>
<dbReference type="OrthoDB" id="8830751at2759"/>
<dbReference type="InterPro" id="IPR005225">
    <property type="entry name" value="Small_GTP-bd"/>
</dbReference>
<sequence>MTCPPIKCVLVGDGAVGKTCLLIRKVTGNFPESYIPTVFDNYTVPIEIEGTKYQLSLMDTAGQEGYENLRRHVYPNTSVFILCFSVGLRSSFCNVTDKWVKDIREVCPTTPILLVGCQTDIRANSGMNATLYYEGKKLAKEIGAVKYMECSAFTNDGVHDVFSNAILLGAGDLYNSGTLQHMYRRTILQHISISLNK</sequence>
<proteinExistence type="inferred from homology"/>
<dbReference type="GO" id="GO:0007264">
    <property type="term" value="P:small GTPase-mediated signal transduction"/>
    <property type="evidence" value="ECO:0007669"/>
    <property type="project" value="InterPro"/>
</dbReference>
<dbReference type="GO" id="GO:0005525">
    <property type="term" value="F:GTP binding"/>
    <property type="evidence" value="ECO:0007669"/>
    <property type="project" value="UniProtKB-KW"/>
</dbReference>
<evidence type="ECO:0000256" key="2">
    <source>
        <dbReference type="ARBA" id="ARBA00022741"/>
    </source>
</evidence>
<reference evidence="4 5" key="1">
    <citation type="journal article" date="2013" name="Nature">
        <title>The genomes of four tapeworm species reveal adaptations to parasitism.</title>
        <authorList>
            <person name="Tsai I.J."/>
            <person name="Zarowiecki M."/>
            <person name="Holroyd N."/>
            <person name="Garciarrubio A."/>
            <person name="Sanchez-Flores A."/>
            <person name="Brooks K.L."/>
            <person name="Tracey A."/>
            <person name="Bobes R.J."/>
            <person name="Fragoso G."/>
            <person name="Sciutto E."/>
            <person name="Aslett M."/>
            <person name="Beasley H."/>
            <person name="Bennett H.M."/>
            <person name="Cai J."/>
            <person name="Camicia F."/>
            <person name="Clark R."/>
            <person name="Cucher M."/>
            <person name="De Silva N."/>
            <person name="Day T.A."/>
            <person name="Deplazes P."/>
            <person name="Estrada K."/>
            <person name="Fernandez C."/>
            <person name="Holland P.W."/>
            <person name="Hou J."/>
            <person name="Hu S."/>
            <person name="Huckvale T."/>
            <person name="Hung S.S."/>
            <person name="Kamenetzky L."/>
            <person name="Keane J.A."/>
            <person name="Kiss F."/>
            <person name="Koziol U."/>
            <person name="Lambert O."/>
            <person name="Liu K."/>
            <person name="Luo X."/>
            <person name="Luo Y."/>
            <person name="Macchiaroli N."/>
            <person name="Nichol S."/>
            <person name="Paps J."/>
            <person name="Parkinson J."/>
            <person name="Pouchkina-Stantcheva N."/>
            <person name="Riddiford N."/>
            <person name="Rosenzvit M."/>
            <person name="Salinas G."/>
            <person name="Wasmuth J.D."/>
            <person name="Zamanian M."/>
            <person name="Zheng Y."/>
            <person name="Cai X."/>
            <person name="Soberon X."/>
            <person name="Olson P.D."/>
            <person name="Laclette J.P."/>
            <person name="Brehm K."/>
            <person name="Berriman M."/>
            <person name="Garciarrubio A."/>
            <person name="Bobes R.J."/>
            <person name="Fragoso G."/>
            <person name="Sanchez-Flores A."/>
            <person name="Estrada K."/>
            <person name="Cevallos M.A."/>
            <person name="Morett E."/>
            <person name="Gonzalez V."/>
            <person name="Portillo T."/>
            <person name="Ochoa-Leyva A."/>
            <person name="Jose M.V."/>
            <person name="Sciutto E."/>
            <person name="Landa A."/>
            <person name="Jimenez L."/>
            <person name="Valdes V."/>
            <person name="Carrero J.C."/>
            <person name="Larralde C."/>
            <person name="Morales-Montor J."/>
            <person name="Limon-Lason J."/>
            <person name="Soberon X."/>
            <person name="Laclette J.P."/>
        </authorList>
    </citation>
    <scope>NUCLEOTIDE SEQUENCE [LARGE SCALE GENOMIC DNA]</scope>
</reference>
<dbReference type="GO" id="GO:0003924">
    <property type="term" value="F:GTPase activity"/>
    <property type="evidence" value="ECO:0007669"/>
    <property type="project" value="InterPro"/>
</dbReference>
<comment type="similarity">
    <text evidence="1">Belongs to the small GTPase superfamily. Rho family.</text>
</comment>
<dbReference type="WBParaSite" id="EgrG_000849300">
    <property type="protein sequence ID" value="EgrG_000849300"/>
    <property type="gene ID" value="EgrG_000849300"/>
</dbReference>
<name>A0A068WCB2_ECHGR</name>
<dbReference type="InterPro" id="IPR027417">
    <property type="entry name" value="P-loop_NTPase"/>
</dbReference>
<keyword evidence="3" id="KW-0342">GTP-binding</keyword>
<dbReference type="PROSITE" id="PS51419">
    <property type="entry name" value="RAB"/>
    <property type="match status" value="1"/>
</dbReference>
<evidence type="ECO:0000313" key="6">
    <source>
        <dbReference type="WBParaSite" id="EgrG_000849300"/>
    </source>
</evidence>
<reference evidence="4" key="2">
    <citation type="submission" date="2014-06" db="EMBL/GenBank/DDBJ databases">
        <authorList>
            <person name="Aslett M."/>
        </authorList>
    </citation>
    <scope>NUCLEOTIDE SEQUENCE</scope>
</reference>
<dbReference type="PROSITE" id="PS51421">
    <property type="entry name" value="RAS"/>
    <property type="match status" value="1"/>
</dbReference>
<dbReference type="CDD" id="cd00157">
    <property type="entry name" value="Rho"/>
    <property type="match status" value="1"/>
</dbReference>
<gene>
    <name evidence="4" type="ORF">EgrG_000849300</name>
</gene>